<dbReference type="GeneTree" id="ENSGT00390000008453"/>
<evidence type="ECO:0000256" key="5">
    <source>
        <dbReference type="ARBA" id="ARBA00023128"/>
    </source>
</evidence>
<reference evidence="10" key="1">
    <citation type="submission" date="2013-03" db="EMBL/GenBank/DDBJ databases">
        <authorList>
            <person name="Jeffery W."/>
            <person name="Warren W."/>
            <person name="Wilson R.K."/>
        </authorList>
    </citation>
    <scope>NUCLEOTIDE SEQUENCE</scope>
    <source>
        <strain evidence="10">female</strain>
    </source>
</reference>
<reference evidence="9" key="4">
    <citation type="submission" date="2025-09" db="UniProtKB">
        <authorList>
            <consortium name="Ensembl"/>
        </authorList>
    </citation>
    <scope>IDENTIFICATION</scope>
</reference>
<evidence type="ECO:0000256" key="6">
    <source>
        <dbReference type="ARBA" id="ARBA00023274"/>
    </source>
</evidence>
<dbReference type="InterPro" id="IPR026140">
    <property type="entry name" value="Ribosomal_mS26"/>
</dbReference>
<dbReference type="InParanoid" id="A0A3B1KKW3"/>
<sequence>MFQAVVRSRTPVVRFLSPRAGVLLETVRGRKSRTDPKAKSKAGRIKTPSPVDPVEMVVLKERFTEYNLIMRALRMEFKEEMLRKRYEEETGSLAEERAKQESEEHRSLMAWNDAENLRLRKIRRRQRTSLHWKIWMSGLKRRWTIRKTTTLPLIKRAKQKKGQCFNKGCRPIHWEETENYACLVTAAKTTLGILYTVTIVCFQREKVTCG</sequence>
<protein>
    <recommendedName>
        <fullName evidence="7">Small ribosomal subunit protein mS26</fullName>
    </recommendedName>
    <alternativeName>
        <fullName evidence="8">28S ribosomal protein S26, mitochondrial</fullName>
    </alternativeName>
</protein>
<dbReference type="AlphaFoldDB" id="A0A3B1KKW3"/>
<evidence type="ECO:0000256" key="2">
    <source>
        <dbReference type="ARBA" id="ARBA00009672"/>
    </source>
</evidence>
<keyword evidence="4" id="KW-0689">Ribosomal protein</keyword>
<keyword evidence="5" id="KW-0496">Mitochondrion</keyword>
<dbReference type="PANTHER" id="PTHR21035:SF2">
    <property type="entry name" value="SMALL RIBOSOMAL SUBUNIT PROTEIN MS26"/>
    <property type="match status" value="1"/>
</dbReference>
<evidence type="ECO:0000256" key="7">
    <source>
        <dbReference type="ARBA" id="ARBA00035138"/>
    </source>
</evidence>
<evidence type="ECO:0000313" key="9">
    <source>
        <dbReference type="Ensembl" id="ENSAMXP00000054526.1"/>
    </source>
</evidence>
<dbReference type="Proteomes" id="UP000018467">
    <property type="component" value="Unassembled WGS sequence"/>
</dbReference>
<dbReference type="Pfam" id="PF14943">
    <property type="entry name" value="MRP-S26"/>
    <property type="match status" value="1"/>
</dbReference>
<evidence type="ECO:0000256" key="3">
    <source>
        <dbReference type="ARBA" id="ARBA00022946"/>
    </source>
</evidence>
<comment type="similarity">
    <text evidence="2">Belongs to the mitochondrion-specific ribosomal protein mS26 family.</text>
</comment>
<dbReference type="PANTHER" id="PTHR21035">
    <property type="entry name" value="28S RIBOSOMAL PROTEIN S26, MITOCHONDRIAL"/>
    <property type="match status" value="1"/>
</dbReference>
<dbReference type="Ensembl" id="ENSAMXT00000033627.1">
    <property type="protein sequence ID" value="ENSAMXP00000054526.1"/>
    <property type="gene ID" value="ENSAMXG00000010899.2"/>
</dbReference>
<accession>A0A3B1KKW3</accession>
<evidence type="ECO:0000256" key="4">
    <source>
        <dbReference type="ARBA" id="ARBA00022980"/>
    </source>
</evidence>
<organism evidence="9 10">
    <name type="scientific">Astyanax mexicanus</name>
    <name type="common">Blind cave fish</name>
    <name type="synonym">Astyanax fasciatus mexicanus</name>
    <dbReference type="NCBI Taxonomy" id="7994"/>
    <lineage>
        <taxon>Eukaryota</taxon>
        <taxon>Metazoa</taxon>
        <taxon>Chordata</taxon>
        <taxon>Craniata</taxon>
        <taxon>Vertebrata</taxon>
        <taxon>Euteleostomi</taxon>
        <taxon>Actinopterygii</taxon>
        <taxon>Neopterygii</taxon>
        <taxon>Teleostei</taxon>
        <taxon>Ostariophysi</taxon>
        <taxon>Characiformes</taxon>
        <taxon>Characoidei</taxon>
        <taxon>Acestrorhamphidae</taxon>
        <taxon>Acestrorhamphinae</taxon>
        <taxon>Astyanax</taxon>
    </lineage>
</organism>
<name>A0A3B1KKW3_ASTMX</name>
<evidence type="ECO:0000256" key="1">
    <source>
        <dbReference type="ARBA" id="ARBA00004173"/>
    </source>
</evidence>
<keyword evidence="10" id="KW-1185">Reference proteome</keyword>
<evidence type="ECO:0000256" key="8">
    <source>
        <dbReference type="ARBA" id="ARBA00035344"/>
    </source>
</evidence>
<reference evidence="10" key="2">
    <citation type="journal article" date="2014" name="Nat. Commun.">
        <title>The cavefish genome reveals candidate genes for eye loss.</title>
        <authorList>
            <person name="McGaugh S.E."/>
            <person name="Gross J.B."/>
            <person name="Aken B."/>
            <person name="Blin M."/>
            <person name="Borowsky R."/>
            <person name="Chalopin D."/>
            <person name="Hinaux H."/>
            <person name="Jeffery W.R."/>
            <person name="Keene A."/>
            <person name="Ma L."/>
            <person name="Minx P."/>
            <person name="Murphy D."/>
            <person name="O'Quin K.E."/>
            <person name="Retaux S."/>
            <person name="Rohner N."/>
            <person name="Searle S.M."/>
            <person name="Stahl B.A."/>
            <person name="Tabin C."/>
            <person name="Volff J.N."/>
            <person name="Yoshizawa M."/>
            <person name="Warren W.C."/>
        </authorList>
    </citation>
    <scope>NUCLEOTIDE SEQUENCE [LARGE SCALE GENOMIC DNA]</scope>
    <source>
        <strain evidence="10">female</strain>
    </source>
</reference>
<proteinExistence type="inferred from homology"/>
<dbReference type="Bgee" id="ENSAMXG00000010899">
    <property type="expression patterns" value="Expressed in embryo and 14 other cell types or tissues"/>
</dbReference>
<dbReference type="STRING" id="7994.ENSAMXP00000054526"/>
<dbReference type="OrthoDB" id="5988811at2759"/>
<dbReference type="GO" id="GO:0005763">
    <property type="term" value="C:mitochondrial small ribosomal subunit"/>
    <property type="evidence" value="ECO:0007669"/>
    <property type="project" value="InterPro"/>
</dbReference>
<comment type="subcellular location">
    <subcellularLocation>
        <location evidence="1">Mitochondrion</location>
    </subcellularLocation>
</comment>
<dbReference type="FunCoup" id="A0A3B1KKW3">
    <property type="interactions" value="962"/>
</dbReference>
<reference evidence="9" key="3">
    <citation type="submission" date="2025-08" db="UniProtKB">
        <authorList>
            <consortium name="Ensembl"/>
        </authorList>
    </citation>
    <scope>IDENTIFICATION</scope>
</reference>
<evidence type="ECO:0000313" key="10">
    <source>
        <dbReference type="Proteomes" id="UP000018467"/>
    </source>
</evidence>
<keyword evidence="6" id="KW-0687">Ribonucleoprotein</keyword>
<keyword evidence="3" id="KW-0809">Transit peptide</keyword>